<dbReference type="EMBL" id="CDMZ01005871">
    <property type="protein sequence ID" value="CEM55387.1"/>
    <property type="molecule type" value="Genomic_DNA"/>
</dbReference>
<dbReference type="AlphaFoldDB" id="A0A0G4IDS5"/>
<reference evidence="1" key="1">
    <citation type="submission" date="2014-11" db="EMBL/GenBank/DDBJ databases">
        <authorList>
            <person name="Otto D Thomas"/>
            <person name="Naeem Raeece"/>
        </authorList>
    </citation>
    <scope>NUCLEOTIDE SEQUENCE</scope>
</reference>
<dbReference type="PANTHER" id="PTHR15505">
    <property type="entry name" value="RIIA DOMAIN-CONTAINING PROTEIN 1"/>
    <property type="match status" value="1"/>
</dbReference>
<accession>A0A0G4IDS5</accession>
<evidence type="ECO:0008006" key="2">
    <source>
        <dbReference type="Google" id="ProtNLM"/>
    </source>
</evidence>
<dbReference type="PANTHER" id="PTHR15505:SF4">
    <property type="entry name" value="RIIA DOMAIN-CONTAINING PROTEIN 1"/>
    <property type="match status" value="1"/>
</dbReference>
<dbReference type="InterPro" id="IPR059162">
    <property type="entry name" value="RIIAD1"/>
</dbReference>
<proteinExistence type="predicted"/>
<name>A0A0G4IDS5_9ALVE</name>
<evidence type="ECO:0000313" key="1">
    <source>
        <dbReference type="EMBL" id="CEM55387.1"/>
    </source>
</evidence>
<dbReference type="VEuPathDB" id="CryptoDB:Cvel_13505"/>
<dbReference type="CDD" id="cd22971">
    <property type="entry name" value="DD_RIIAD1"/>
    <property type="match status" value="1"/>
</dbReference>
<gene>
    <name evidence="1" type="ORF">Cvel_13505</name>
</gene>
<protein>
    <recommendedName>
        <fullName evidence="2">RIIa domain-containing protein</fullName>
    </recommendedName>
</protein>
<organism evidence="1">
    <name type="scientific">Chromera velia CCMP2878</name>
    <dbReference type="NCBI Taxonomy" id="1169474"/>
    <lineage>
        <taxon>Eukaryota</taxon>
        <taxon>Sar</taxon>
        <taxon>Alveolata</taxon>
        <taxon>Colpodellida</taxon>
        <taxon>Chromeraceae</taxon>
        <taxon>Chromera</taxon>
    </lineage>
</organism>
<dbReference type="SUPFAM" id="SSF47391">
    <property type="entry name" value="Dimerization-anchoring domain of cAMP-dependent PK regulatory subunit"/>
    <property type="match status" value="1"/>
</dbReference>
<sequence>MTDKGQIDEDPVLTEKQQRQLNKTKVLTNVQNEKYLRSHPELKKLVSVFLNETLEHKPDRILEFAGDFFTRPDLRALVDTKTEQLDNALSLLGI</sequence>